<dbReference type="EMBL" id="AP029170">
    <property type="protein sequence ID" value="BFD45388.1"/>
    <property type="molecule type" value="Genomic_DNA"/>
</dbReference>
<evidence type="ECO:0000313" key="2">
    <source>
        <dbReference type="EMBL" id="BFD45388.1"/>
    </source>
</evidence>
<name>A0AAT9G6H3_9RICK</name>
<feature type="domain" description="Zinc finger CHCC-type" evidence="1">
    <location>
        <begin position="13"/>
        <end position="48"/>
    </location>
</feature>
<dbReference type="AlphaFoldDB" id="A0AAT9G6H3"/>
<gene>
    <name evidence="2" type="ORF">DMENIID0002_00340</name>
</gene>
<reference evidence="2" key="1">
    <citation type="submission" date="2024-01" db="EMBL/GenBank/DDBJ databases">
        <title>Sequencing the genomes of a sandfly, Sergentomyia squamirostris, and its two endosymbionts.</title>
        <authorList>
            <person name="Itokawa K."/>
            <person name="Sanjoba C."/>
        </authorList>
    </citation>
    <scope>NUCLEOTIDE SEQUENCE</scope>
    <source>
        <strain evidence="2">RiSSQ</strain>
    </source>
</reference>
<sequence>MQNMEIIETISTSISCFGKEPPFDHPRIYLEIDSTKGSIVCPYCSKTFVLVSNEDKTPIR</sequence>
<dbReference type="Gene3D" id="2.60.260.40">
    <property type="entry name" value="q5lls5 like domains"/>
    <property type="match status" value="1"/>
</dbReference>
<proteinExistence type="predicted"/>
<accession>A0AAT9G6H3</accession>
<protein>
    <recommendedName>
        <fullName evidence="1">Zinc finger CHCC-type domain-containing protein</fullName>
    </recommendedName>
</protein>
<organism evidence="2">
    <name type="scientific">Candidatus Tisiphia endosymbiont of Sergentomyia squamirostris</name>
    <dbReference type="NCBI Taxonomy" id="3113639"/>
    <lineage>
        <taxon>Bacteria</taxon>
        <taxon>Pseudomonadati</taxon>
        <taxon>Pseudomonadota</taxon>
        <taxon>Alphaproteobacteria</taxon>
        <taxon>Rickettsiales</taxon>
        <taxon>Rickettsiaceae</taxon>
        <taxon>Rickettsieae</taxon>
        <taxon>Candidatus Tisiphia</taxon>
    </lineage>
</organism>
<evidence type="ECO:0000259" key="1">
    <source>
        <dbReference type="Pfam" id="PF10276"/>
    </source>
</evidence>
<dbReference type="Pfam" id="PF10276">
    <property type="entry name" value="zf-CHCC"/>
    <property type="match status" value="1"/>
</dbReference>
<dbReference type="InterPro" id="IPR019401">
    <property type="entry name" value="Znf_CHCC"/>
</dbReference>